<feature type="region of interest" description="Disordered" evidence="1">
    <location>
        <begin position="973"/>
        <end position="1012"/>
    </location>
</feature>
<evidence type="ECO:0000256" key="1">
    <source>
        <dbReference type="SAM" id="MobiDB-lite"/>
    </source>
</evidence>
<feature type="compositionally biased region" description="Acidic residues" evidence="1">
    <location>
        <begin position="65"/>
        <end position="83"/>
    </location>
</feature>
<feature type="compositionally biased region" description="Polar residues" evidence="1">
    <location>
        <begin position="979"/>
        <end position="989"/>
    </location>
</feature>
<sequence length="1310" mass="141136">MALQFMPQLFFTGDRNTRAIGEIARATEISDVGDGQNTTRHVKETLFLGLSKGGEAHSSSSPEGDLTETPDGADQDAFSDTEESINATQRREGDTTTSPGGQRKSANGEKSSPGSGSVAFCSARESPCYNETASSRFECKQALGLPSGLRTKGATSTRQRENVKIGSLDEGCSREGQSKAEALGESEANMPDLDHESLELVSALFEYVYRGMELSSAPLQEQRHSCGLGGEESTNTPDVTQKDGATGEGVLEGRSRCSLPSKLSVPLPGSDHFASASALSGALFFLGSASCKSGDNVFPIIRQASAAQANGIHSGEQARLSGSAQEGFLRSATVPISSTSSFCETEPCVDSSSSDLLACITPPTTGPLVYECGSPTSSSANAPLYFLPSDTGRIPRCGLHEAVTQETDLATRSEVTRSVSKREAPQTESVDVREGRIRERGEDCSEGGTKQQESVLPIEALLLRLPCNPSSCPTCLRAVEKGDTTIDIVLNRLTDLHTHLSLTMDLLLRQQLCQQQMAIWLGDLQRQHQRLSEDSICTGNTEVRKDTRLAAEENTNVEYGQRPMANILLQQHKLFLNGLSEIHGRRQHGCQTSDGQAQTAWNHTFSKSREGRHEEASLLPTGRLATGGRSFSVTDPASARPAHTPSISFAQSRSIEHDNRRGGEIQEAQAEQLTKDRRQLPVSVESKRLPDDSSQLFWLPRQGTGLRRPPLPRRFPPSKAEGREITLQSSIVPGGSGISTSVYSRGSNVRHEEDPYPHSVMIQLIQPLPTGIKLEMKAHRPTSSTPTNVAGDTSEQPVLREYALRVSLTRHDTKYISFHSLRGILPAYNEAVRLRNKFAGLPFRLPALTFEVRPVVAIPLSGHGPREAFMTVQQRMTYYRQVGRRLPSAFRTAGVSDTGEADSGFLGDRDKDSRCSRPRQCGNRTAGTGSPINSCKCPATPRRVDEEPDSEMLDGCKSATRQKTTDYRDVFSRGHYASSDDNGGPQRSVQGDARRIPWNTSENARSHDETVRSPFWGKASAAAVRTSASIERLCANSEHAGEAQRNPITPPLASLQEVAAVAGMRRVTGGTRRRTMSATDNTSCRQRTNEPSKQNNLTPASPPLRSQVSVTDEGEVETRLNSQVQVEGVAALGRPSSKQKDVPSETQHRQENQDSEASSHSGRSDGSSKGGVSETVGRPGCCTASGSPNYAARVGSQAAPAPLGSVSDRGTPAVKRRFESPSWMQAEINGSLGSTSCDLASTSVSSSACSSKETAGGSEASRNHATAEPAIPKLLHRVGVDFVSKLGHGGKKRRRTWDEEGKRAVADCSD</sequence>
<feature type="region of interest" description="Disordered" evidence="1">
    <location>
        <begin position="50"/>
        <end position="118"/>
    </location>
</feature>
<feature type="region of interest" description="Disordered" evidence="1">
    <location>
        <begin position="1286"/>
        <end position="1310"/>
    </location>
</feature>
<gene>
    <name evidence="2" type="ORF">BN1204_063665</name>
</gene>
<evidence type="ECO:0000313" key="2">
    <source>
        <dbReference type="EMBL" id="CEL70685.1"/>
    </source>
</evidence>
<feature type="region of interest" description="Disordered" evidence="1">
    <location>
        <begin position="606"/>
        <end position="663"/>
    </location>
</feature>
<feature type="compositionally biased region" description="Polar residues" evidence="1">
    <location>
        <begin position="95"/>
        <end position="115"/>
    </location>
</feature>
<feature type="compositionally biased region" description="Basic and acidic residues" evidence="1">
    <location>
        <begin position="607"/>
        <end position="616"/>
    </location>
</feature>
<feature type="region of interest" description="Disordered" evidence="1">
    <location>
        <begin position="893"/>
        <end position="960"/>
    </location>
</feature>
<feature type="region of interest" description="Disordered" evidence="1">
    <location>
        <begin position="413"/>
        <end position="432"/>
    </location>
</feature>
<feature type="compositionally biased region" description="Basic and acidic residues" evidence="1">
    <location>
        <begin position="1138"/>
        <end position="1152"/>
    </location>
</feature>
<feature type="compositionally biased region" description="Polar residues" evidence="1">
    <location>
        <begin position="1077"/>
        <end position="1110"/>
    </location>
</feature>
<organism evidence="2">
    <name type="scientific">Neospora caninum (strain Liverpool)</name>
    <dbReference type="NCBI Taxonomy" id="572307"/>
    <lineage>
        <taxon>Eukaryota</taxon>
        <taxon>Sar</taxon>
        <taxon>Alveolata</taxon>
        <taxon>Apicomplexa</taxon>
        <taxon>Conoidasida</taxon>
        <taxon>Coccidia</taxon>
        <taxon>Eucoccidiorida</taxon>
        <taxon>Eimeriorina</taxon>
        <taxon>Sarcocystidae</taxon>
        <taxon>Neospora</taxon>
    </lineage>
</organism>
<accession>A0A0F7UQJ1</accession>
<feature type="compositionally biased region" description="Basic and acidic residues" evidence="1">
    <location>
        <begin position="1296"/>
        <end position="1310"/>
    </location>
</feature>
<dbReference type="EMBL" id="LN714487">
    <property type="protein sequence ID" value="CEL70685.1"/>
    <property type="molecule type" value="Genomic_DNA"/>
</dbReference>
<feature type="region of interest" description="Disordered" evidence="1">
    <location>
        <begin position="1248"/>
        <end position="1271"/>
    </location>
</feature>
<feature type="compositionally biased region" description="Low complexity" evidence="1">
    <location>
        <begin position="1155"/>
        <end position="1173"/>
    </location>
</feature>
<name>A0A0F7UQJ1_NEOCL</name>
<feature type="compositionally biased region" description="Basic and acidic residues" evidence="1">
    <location>
        <begin position="654"/>
        <end position="663"/>
    </location>
</feature>
<protein>
    <submittedName>
        <fullName evidence="2">Uncharacterized protein</fullName>
    </submittedName>
</protein>
<proteinExistence type="predicted"/>
<feature type="region of interest" description="Disordered" evidence="1">
    <location>
        <begin position="1067"/>
        <end position="1180"/>
    </location>
</feature>
<feature type="compositionally biased region" description="Polar residues" evidence="1">
    <location>
        <begin position="922"/>
        <end position="933"/>
    </location>
</feature>
<feature type="region of interest" description="Disordered" evidence="1">
    <location>
        <begin position="221"/>
        <end position="251"/>
    </location>
</feature>
<reference evidence="2" key="1">
    <citation type="journal article" date="2015" name="PLoS ONE">
        <title>Comprehensive Evaluation of Toxoplasma gondii VEG and Neospora caninum LIV Genomes with Tachyzoite Stage Transcriptome and Proteome Defines Novel Transcript Features.</title>
        <authorList>
            <person name="Ramaprasad A."/>
            <person name="Mourier T."/>
            <person name="Naeem R."/>
            <person name="Malas T.B."/>
            <person name="Moussa E."/>
            <person name="Panigrahi A."/>
            <person name="Vermont S.J."/>
            <person name="Otto T.D."/>
            <person name="Wastling J."/>
            <person name="Pain A."/>
        </authorList>
    </citation>
    <scope>NUCLEOTIDE SEQUENCE</scope>
    <source>
        <strain evidence="2">Liverpool</strain>
    </source>
</reference>